<keyword evidence="7" id="KW-0560">Oxidoreductase</keyword>
<dbReference type="GO" id="GO:0005506">
    <property type="term" value="F:iron ion binding"/>
    <property type="evidence" value="ECO:0007669"/>
    <property type="project" value="InterPro"/>
</dbReference>
<dbReference type="InterPro" id="IPR010573">
    <property type="entry name" value="MFS_Str1/Tri12-like"/>
</dbReference>
<dbReference type="InterPro" id="IPR036259">
    <property type="entry name" value="MFS_trans_sf"/>
</dbReference>
<evidence type="ECO:0000259" key="12">
    <source>
        <dbReference type="PROSITE" id="PS50850"/>
    </source>
</evidence>
<dbReference type="CDD" id="cd06179">
    <property type="entry name" value="MFS_TRI12_like"/>
    <property type="match status" value="1"/>
</dbReference>
<evidence type="ECO:0000256" key="5">
    <source>
        <dbReference type="ARBA" id="ARBA00022617"/>
    </source>
</evidence>
<evidence type="ECO:0000256" key="10">
    <source>
        <dbReference type="PIRSR" id="PIRSR602401-1"/>
    </source>
</evidence>
<comment type="cofactor">
    <cofactor evidence="1 10">
        <name>heme</name>
        <dbReference type="ChEBI" id="CHEBI:30413"/>
    </cofactor>
</comment>
<dbReference type="GO" id="GO:0004497">
    <property type="term" value="F:monooxygenase activity"/>
    <property type="evidence" value="ECO:0007669"/>
    <property type="project" value="UniProtKB-KW"/>
</dbReference>
<dbReference type="InterPro" id="IPR050121">
    <property type="entry name" value="Cytochrome_P450_monoxygenase"/>
</dbReference>
<evidence type="ECO:0000313" key="14">
    <source>
        <dbReference type="Proteomes" id="UP000663297"/>
    </source>
</evidence>
<evidence type="ECO:0000313" key="13">
    <source>
        <dbReference type="EMBL" id="QPC59603.1"/>
    </source>
</evidence>
<evidence type="ECO:0000256" key="1">
    <source>
        <dbReference type="ARBA" id="ARBA00001971"/>
    </source>
</evidence>
<evidence type="ECO:0000256" key="8">
    <source>
        <dbReference type="ARBA" id="ARBA00023004"/>
    </source>
</evidence>
<dbReference type="PRINTS" id="PR00385">
    <property type="entry name" value="P450"/>
</dbReference>
<dbReference type="Pfam" id="PF00067">
    <property type="entry name" value="p450"/>
    <property type="match status" value="2"/>
</dbReference>
<keyword evidence="4" id="KW-0813">Transport</keyword>
<feature type="transmembrane region" description="Helical" evidence="11">
    <location>
        <begin position="652"/>
        <end position="672"/>
    </location>
</feature>
<feature type="transmembrane region" description="Helical" evidence="11">
    <location>
        <begin position="900"/>
        <end position="918"/>
    </location>
</feature>
<evidence type="ECO:0000256" key="7">
    <source>
        <dbReference type="ARBA" id="ARBA00023002"/>
    </source>
</evidence>
<feature type="transmembrane region" description="Helical" evidence="11">
    <location>
        <begin position="924"/>
        <end position="947"/>
    </location>
</feature>
<dbReference type="Gene3D" id="1.10.630.10">
    <property type="entry name" value="Cytochrome P450"/>
    <property type="match status" value="2"/>
</dbReference>
<sequence length="1573" mass="174691">MFLSIGLVVVALYLLYRWALPKPISSIPYNPLALQSLFGDIPAMMKWTNASKQSHMEWIIQQMKNHESPIIQLFLKPLGNPVVILADFRETQDIMLRRKEFDRATNARALLEDVIPDHHLYEQTNSIFRTHRKLVQDVMLPSFIQKVAGPCFHSNIMRLVRVWELKAEIANGSPFLATQDIQGAVLDAVYSFAFGEYYKSSTTLPNIKILEKLNDNQNQNQNQNQKSDKPVDFPDVAFDDLITATIDLAKAPQGVQSSPIAKVQSKVLMNMPYFRRVRKIRDDFLRGSLRSAVSKLPSDSDLSDSPPVTSALEQMVLRETLLAKAENRSPNYLSTMMQGELFGLILGGYDTTSTTTLWGLKFLTGNAAAQRRLRQALQSAFPKAKSENRSPTFQELAAARIPYLEAVIEESLRCGGATSALQRLAMVDTQILGHHIPKGTEILFLTHGPSVFTPGLEIDERKRSQTCQVAGEKKDSAWDDHDIGAFKPERWLRQKESSTGTDATEAAEEFDGLAGPTLAFGLVPQEGVDLESQPDDRLRAQALATTAAELPEGYYTSPRVIASFAAFSLNVCATYFVLQASASALPNILQDIGQSENESLFSTLWTTGQAVSILVMGRLTDRFGRRPFVIATHILGLVGAIVGCTANEFNTLLAAMTMLGVAAGPAGASPLFIGELMSNKTKFLGLLVVSGPNIVANMGPYFGQRLSIQGNWRWIFYIYIIISAIATVLIVVWYHPPSFTQLHGKKARKRDELAKLDWIGIFLVTAGVSLFLLGVSWGGKPNSAWDSGKIIGLMTSGLGSLVVFALYEVYGKPERPMVPPALFKDTRGFVCILLISSIMGAMNLCLTIIYPQQVINIFGSSLKNWQETAWMTATASFGTWTGVMILGNVFHLIRHIRWQILVGAMWLTAFLGAMSSVNRNNKNAAIALSFFSGFVVAWAQDITMLMVQFITTDEDLGVAFSVVAASRPFFGSIFTAVFISLYSNQYPKEIGSHLTSALRGTDIPQSSFPSLLEAAKTGRIDVVKALPGMTKSTAAVVSRAMADSYTASYANVYYFAMALGVIPILASLCMKNMHSSNTQTVMFQYSLWPLLALSGGTAVAYFVIMLVYNLFFHPLRNYPGPWLNTMTQIPHTLLMLCGLPHKRHLALHMKYGPVVRIGPNMLSFNHPDAMKDVRGHRKSGEAEHGKDPIIVLSNGDNIVGSDRENHTRFRRALAYGFSAQAMLEQEPTFKAYVNQLFQRLHEQSSNGTKTVDISKWYTFTTFDMIGDLAFGESFGCLDNSTYHPWVALAFESLKSLAFMAEMGRYPRIAPYIGFLLPRGLLNKFAENKELASMKVRKRLDTETDRPDFVGKITQGLKAKGSSMEFNELASNASVLIVAGSETTATLLSAAVYFLCSNPRTLELLTEEVRSTYTQADAIDLVSTQGLRYMQAVLDEALRMYPPVAGGGSPRKIAKGGSFVAGYFVPENTLVENDMWAMHYDPKYFTQPHDFIPERWLGDARFNSDRLDAVKPFSIGPRNCIGMNLAYAEMRMMLARTVWEFDIRLAESSRNWYQDSRVYLAWNKPPLNVYLDPR</sequence>
<feature type="transmembrane region" description="Helical" evidence="11">
    <location>
        <begin position="628"/>
        <end position="646"/>
    </location>
</feature>
<evidence type="ECO:0000256" key="2">
    <source>
        <dbReference type="ARBA" id="ARBA00004141"/>
    </source>
</evidence>
<dbReference type="Proteomes" id="UP000663297">
    <property type="component" value="Chromosome 1"/>
</dbReference>
<dbReference type="GO" id="GO:0022857">
    <property type="term" value="F:transmembrane transporter activity"/>
    <property type="evidence" value="ECO:0007669"/>
    <property type="project" value="InterPro"/>
</dbReference>
<dbReference type="GO" id="GO:0016705">
    <property type="term" value="F:oxidoreductase activity, acting on paired donors, with incorporation or reduction of molecular oxygen"/>
    <property type="evidence" value="ECO:0007669"/>
    <property type="project" value="InterPro"/>
</dbReference>
<keyword evidence="11" id="KW-0472">Membrane</keyword>
<feature type="binding site" description="axial binding residue" evidence="10">
    <location>
        <position position="1519"/>
    </location>
    <ligand>
        <name>heme</name>
        <dbReference type="ChEBI" id="CHEBI:30413"/>
    </ligand>
    <ligandPart>
        <name>Fe</name>
        <dbReference type="ChEBI" id="CHEBI:18248"/>
    </ligandPart>
</feature>
<evidence type="ECO:0000256" key="3">
    <source>
        <dbReference type="ARBA" id="ARBA00010617"/>
    </source>
</evidence>
<evidence type="ECO:0000256" key="9">
    <source>
        <dbReference type="ARBA" id="ARBA00023033"/>
    </source>
</evidence>
<gene>
    <name evidence="13" type="ORF">HYE67_001834</name>
</gene>
<reference evidence="13" key="1">
    <citation type="submission" date="2020-11" db="EMBL/GenBank/DDBJ databases">
        <title>The chromosome-scale genome resource for two endophytic Fusarium species: F. culmorum and F. pseudograminearum.</title>
        <authorList>
            <person name="Yuan Z."/>
        </authorList>
    </citation>
    <scope>NUCLEOTIDE SEQUENCE</scope>
    <source>
        <strain evidence="13">Class2-1B</strain>
    </source>
</reference>
<dbReference type="InterPro" id="IPR001128">
    <property type="entry name" value="Cyt_P450"/>
</dbReference>
<dbReference type="PRINTS" id="PR00463">
    <property type="entry name" value="EP450I"/>
</dbReference>
<evidence type="ECO:0000256" key="4">
    <source>
        <dbReference type="ARBA" id="ARBA00022448"/>
    </source>
</evidence>
<name>A0A7S8HSG3_FUSCU</name>
<dbReference type="Pfam" id="PF06609">
    <property type="entry name" value="TRI12"/>
    <property type="match status" value="1"/>
</dbReference>
<dbReference type="SUPFAM" id="SSF103473">
    <property type="entry name" value="MFS general substrate transporter"/>
    <property type="match status" value="1"/>
</dbReference>
<comment type="similarity">
    <text evidence="3">Belongs to the cytochrome P450 family.</text>
</comment>
<proteinExistence type="inferred from homology"/>
<keyword evidence="11" id="KW-1133">Transmembrane helix</keyword>
<dbReference type="InterPro" id="IPR002401">
    <property type="entry name" value="Cyt_P450_E_grp-I"/>
</dbReference>
<feature type="transmembrane region" description="Helical" evidence="11">
    <location>
        <begin position="714"/>
        <end position="735"/>
    </location>
</feature>
<keyword evidence="8 10" id="KW-0408">Iron</keyword>
<feature type="transmembrane region" description="Helical" evidence="11">
    <location>
        <begin position="790"/>
        <end position="807"/>
    </location>
</feature>
<comment type="subcellular location">
    <subcellularLocation>
        <location evidence="2">Membrane</location>
        <topology evidence="2">Multi-pass membrane protein</topology>
    </subcellularLocation>
</comment>
<feature type="transmembrane region" description="Helical" evidence="11">
    <location>
        <begin position="1052"/>
        <end position="1070"/>
    </location>
</feature>
<feature type="transmembrane region" description="Helical" evidence="11">
    <location>
        <begin position="870"/>
        <end position="893"/>
    </location>
</feature>
<dbReference type="GO" id="GO:0016020">
    <property type="term" value="C:membrane"/>
    <property type="evidence" value="ECO:0007669"/>
    <property type="project" value="UniProtKB-SubCell"/>
</dbReference>
<organism evidence="13 14">
    <name type="scientific">Fusarium culmorum</name>
    <dbReference type="NCBI Taxonomy" id="5516"/>
    <lineage>
        <taxon>Eukaryota</taxon>
        <taxon>Fungi</taxon>
        <taxon>Dikarya</taxon>
        <taxon>Ascomycota</taxon>
        <taxon>Pezizomycotina</taxon>
        <taxon>Sordariomycetes</taxon>
        <taxon>Hypocreomycetidae</taxon>
        <taxon>Hypocreales</taxon>
        <taxon>Nectriaceae</taxon>
        <taxon>Fusarium</taxon>
    </lineage>
</organism>
<dbReference type="CDD" id="cd11058">
    <property type="entry name" value="CYP60B-like"/>
    <property type="match status" value="1"/>
</dbReference>
<evidence type="ECO:0000256" key="6">
    <source>
        <dbReference type="ARBA" id="ARBA00022723"/>
    </source>
</evidence>
<accession>A0A7S8HSG3</accession>
<dbReference type="InterPro" id="IPR020846">
    <property type="entry name" value="MFS_dom"/>
</dbReference>
<dbReference type="SUPFAM" id="SSF48264">
    <property type="entry name" value="Cytochrome P450"/>
    <property type="match status" value="2"/>
</dbReference>
<keyword evidence="11" id="KW-0812">Transmembrane</keyword>
<evidence type="ECO:0000256" key="11">
    <source>
        <dbReference type="SAM" id="Phobius"/>
    </source>
</evidence>
<dbReference type="PROSITE" id="PS00086">
    <property type="entry name" value="CYTOCHROME_P450"/>
    <property type="match status" value="1"/>
</dbReference>
<dbReference type="PANTHER" id="PTHR24305:SF230">
    <property type="entry name" value="P450, PUTATIVE (EUROFUNG)-RELATED"/>
    <property type="match status" value="1"/>
</dbReference>
<dbReference type="InterPro" id="IPR017972">
    <property type="entry name" value="Cyt_P450_CS"/>
</dbReference>
<protein>
    <recommendedName>
        <fullName evidence="12">Major facilitator superfamily (MFS) profile domain-containing protein</fullName>
    </recommendedName>
</protein>
<dbReference type="Gene3D" id="1.20.1250.20">
    <property type="entry name" value="MFS general substrate transporter like domains"/>
    <property type="match status" value="1"/>
</dbReference>
<feature type="transmembrane region" description="Helical" evidence="11">
    <location>
        <begin position="959"/>
        <end position="982"/>
    </location>
</feature>
<dbReference type="PANTHER" id="PTHR24305">
    <property type="entry name" value="CYTOCHROME P450"/>
    <property type="match status" value="1"/>
</dbReference>
<feature type="domain" description="Major facilitator superfamily (MFS) profile" evidence="12">
    <location>
        <begin position="558"/>
        <end position="1075"/>
    </location>
</feature>
<keyword evidence="9" id="KW-0503">Monooxygenase</keyword>
<feature type="transmembrane region" description="Helical" evidence="11">
    <location>
        <begin position="756"/>
        <end position="778"/>
    </location>
</feature>
<feature type="transmembrane region" description="Helical" evidence="11">
    <location>
        <begin position="828"/>
        <end position="850"/>
    </location>
</feature>
<dbReference type="InterPro" id="IPR036396">
    <property type="entry name" value="Cyt_P450_sf"/>
</dbReference>
<dbReference type="InterPro" id="IPR053791">
    <property type="entry name" value="MFS_Tri12-like"/>
</dbReference>
<keyword evidence="6 10" id="KW-0479">Metal-binding</keyword>
<dbReference type="EMBL" id="CP064747">
    <property type="protein sequence ID" value="QPC59603.1"/>
    <property type="molecule type" value="Genomic_DNA"/>
</dbReference>
<dbReference type="GO" id="GO:0020037">
    <property type="term" value="F:heme binding"/>
    <property type="evidence" value="ECO:0007669"/>
    <property type="project" value="InterPro"/>
</dbReference>
<feature type="transmembrane region" description="Helical" evidence="11">
    <location>
        <begin position="1090"/>
        <end position="1111"/>
    </location>
</feature>
<keyword evidence="5 10" id="KW-0349">Heme</keyword>
<dbReference type="PROSITE" id="PS50850">
    <property type="entry name" value="MFS"/>
    <property type="match status" value="1"/>
</dbReference>